<feature type="domain" description="Amino acid transporter transmembrane" evidence="17">
    <location>
        <begin position="44"/>
        <end position="452"/>
    </location>
</feature>
<dbReference type="InterPro" id="IPR013057">
    <property type="entry name" value="AA_transpt_TM"/>
</dbReference>
<evidence type="ECO:0000256" key="4">
    <source>
        <dbReference type="ARBA" id="ARBA00022692"/>
    </source>
</evidence>
<evidence type="ECO:0000256" key="11">
    <source>
        <dbReference type="ARBA" id="ARBA00023157"/>
    </source>
</evidence>
<dbReference type="Proteomes" id="UP000265618">
    <property type="component" value="Unassembled WGS sequence"/>
</dbReference>
<evidence type="ECO:0000256" key="14">
    <source>
        <dbReference type="ARBA" id="ARBA00038442"/>
    </source>
</evidence>
<keyword evidence="8 16" id="KW-1133">Transmembrane helix</keyword>
<evidence type="ECO:0000256" key="15">
    <source>
        <dbReference type="SAM" id="MobiDB-lite"/>
    </source>
</evidence>
<dbReference type="EMBL" id="BDIP01000973">
    <property type="protein sequence ID" value="GIQ83242.1"/>
    <property type="molecule type" value="Genomic_DNA"/>
</dbReference>
<comment type="caution">
    <text evidence="20">The sequence shown here is derived from an EMBL/GenBank/DDBJ whole genome shotgun (WGS) entry which is preliminary data.</text>
</comment>
<feature type="transmembrane region" description="Helical" evidence="16">
    <location>
        <begin position="420"/>
        <end position="444"/>
    </location>
</feature>
<gene>
    <name evidence="18" type="ORF">KIPB_003734</name>
    <name evidence="19" type="ORF">KIPB_004533</name>
    <name evidence="20" type="ORF">KIPB_005349</name>
    <name evidence="21" type="ORF">KIPB_007010</name>
</gene>
<feature type="transmembrane region" description="Helical" evidence="16">
    <location>
        <begin position="456"/>
        <end position="474"/>
    </location>
</feature>
<evidence type="ECO:0000256" key="10">
    <source>
        <dbReference type="ARBA" id="ARBA00023136"/>
    </source>
</evidence>
<feature type="region of interest" description="Disordered" evidence="15">
    <location>
        <begin position="346"/>
        <end position="369"/>
    </location>
</feature>
<organism evidence="20 22">
    <name type="scientific">Kipferlia bialata</name>
    <dbReference type="NCBI Taxonomy" id="797122"/>
    <lineage>
        <taxon>Eukaryota</taxon>
        <taxon>Metamonada</taxon>
        <taxon>Carpediemonas-like organisms</taxon>
        <taxon>Kipferlia</taxon>
    </lineage>
</organism>
<evidence type="ECO:0000256" key="9">
    <source>
        <dbReference type="ARBA" id="ARBA00023053"/>
    </source>
</evidence>
<dbReference type="GO" id="GO:0031902">
    <property type="term" value="C:late endosome membrane"/>
    <property type="evidence" value="ECO:0007669"/>
    <property type="project" value="UniProtKB-SubCell"/>
</dbReference>
<feature type="transmembrane region" description="Helical" evidence="16">
    <location>
        <begin position="45"/>
        <end position="66"/>
    </location>
</feature>
<feature type="transmembrane region" description="Helical" evidence="16">
    <location>
        <begin position="228"/>
        <end position="248"/>
    </location>
</feature>
<evidence type="ECO:0000313" key="18">
    <source>
        <dbReference type="EMBL" id="GIQ82572.1"/>
    </source>
</evidence>
<feature type="transmembrane region" description="Helical" evidence="16">
    <location>
        <begin position="302"/>
        <end position="323"/>
    </location>
</feature>
<dbReference type="EMBL" id="BDIP01000741">
    <property type="protein sequence ID" value="GIQ82572.1"/>
    <property type="molecule type" value="Genomic_DNA"/>
</dbReference>
<comment type="similarity">
    <text evidence="14">Belongs to the amino acid/polyamine transporter 2 family. SLC38A9 subfamily.</text>
</comment>
<feature type="transmembrane region" description="Helical" evidence="16">
    <location>
        <begin position="128"/>
        <end position="148"/>
    </location>
</feature>
<evidence type="ECO:0000256" key="16">
    <source>
        <dbReference type="SAM" id="Phobius"/>
    </source>
</evidence>
<dbReference type="AlphaFoldDB" id="A0A9K3CVW5"/>
<dbReference type="EMBL" id="BDIP01001242">
    <property type="protein sequence ID" value="GIQ83942.1"/>
    <property type="molecule type" value="Genomic_DNA"/>
</dbReference>
<evidence type="ECO:0000256" key="12">
    <source>
        <dbReference type="ARBA" id="ARBA00023180"/>
    </source>
</evidence>
<evidence type="ECO:0000313" key="20">
    <source>
        <dbReference type="EMBL" id="GIQ83942.1"/>
    </source>
</evidence>
<evidence type="ECO:0000256" key="8">
    <source>
        <dbReference type="ARBA" id="ARBA00022989"/>
    </source>
</evidence>
<evidence type="ECO:0000256" key="7">
    <source>
        <dbReference type="ARBA" id="ARBA00022970"/>
    </source>
</evidence>
<evidence type="ECO:0000313" key="21">
    <source>
        <dbReference type="EMBL" id="GIQ85360.1"/>
    </source>
</evidence>
<name>A0A9K3CVW5_9EUKA</name>
<protein>
    <recommendedName>
        <fullName evidence="17">Amino acid transporter transmembrane domain-containing protein</fullName>
    </recommendedName>
</protein>
<accession>A0A9K3CVW5</accession>
<dbReference type="EMBL" id="BDIP01001901">
    <property type="protein sequence ID" value="GIQ85360.1"/>
    <property type="molecule type" value="Genomic_DNA"/>
</dbReference>
<sequence>MSEASHALQSRPRTVDGVGESEVPKGGAEAAPASPEVPQYTKPRAVVMSMVATMLGSSLLSLSYGYSQAGIIGGPLVVIFAAVICAQTAILIVRTGDAYTSETGHDAVDFPSVAAHFVGKWAIGAGSLASLIVLTGAYMAYFVYIASYLGSIGTCFGVEIPSYVCVGVAILTLGVLSLLRDVRRLVSIAQMGIVFTAILSGVVVLTGLRHIPQQTCSVKGYLFQRGVAKLFGITISQFMLHNLLLGVLKGTHPSARTGILRVTLLCLCLVNMTVGMAGYMGYRCEGVPQNFSELFPHTPIGSLIYVIQLVYIVSVFPLLQMVVRDNIGGLYFFYTSMRAEYTPLPESFEEEEREGEGEGERDGDVGDIRVEGGDCGTDADAPSDAEQPRARTQRVDILISVVMLCMASFISLKCPQVGDILGICGAAGGLIYVFILPLLCYRALEKREHRWNPMKAVGTGVLILIGGLGLCLQAL</sequence>
<evidence type="ECO:0000256" key="6">
    <source>
        <dbReference type="ARBA" id="ARBA00022753"/>
    </source>
</evidence>
<proteinExistence type="inferred from homology"/>
<dbReference type="Pfam" id="PF01490">
    <property type="entry name" value="Aa_trans"/>
    <property type="match status" value="1"/>
</dbReference>
<evidence type="ECO:0000256" key="13">
    <source>
        <dbReference type="ARBA" id="ARBA00023228"/>
    </source>
</evidence>
<feature type="transmembrane region" description="Helical" evidence="16">
    <location>
        <begin position="160"/>
        <end position="179"/>
    </location>
</feature>
<reference evidence="20 22" key="2">
    <citation type="journal article" date="2018" name="PLoS ONE">
        <title>The draft genome of Kipferlia bialata reveals reductive genome evolution in fornicate parasites.</title>
        <authorList>
            <person name="Tanifuji G."/>
            <person name="Takabayashi S."/>
            <person name="Kume K."/>
            <person name="Takagi M."/>
            <person name="Nakayama T."/>
            <person name="Kamikawa R."/>
            <person name="Inagaki Y."/>
            <person name="Hashimoto T."/>
        </authorList>
    </citation>
    <scope>NUCLEOTIDE SEQUENCE [LARGE SCALE GENOMIC DNA]</scope>
    <source>
        <strain evidence="20">NY0173</strain>
    </source>
</reference>
<keyword evidence="12" id="KW-0325">Glycoprotein</keyword>
<keyword evidence="4 16" id="KW-0812">Transmembrane</keyword>
<evidence type="ECO:0000256" key="1">
    <source>
        <dbReference type="ARBA" id="ARBA00004107"/>
    </source>
</evidence>
<dbReference type="OrthoDB" id="294730at2759"/>
<comment type="subcellular location">
    <subcellularLocation>
        <location evidence="1">Late endosome membrane</location>
        <topology evidence="1">Multi-pass membrane protein</topology>
    </subcellularLocation>
    <subcellularLocation>
        <location evidence="2">Lysosome membrane</location>
        <topology evidence="2">Multi-pass membrane protein</topology>
    </subcellularLocation>
</comment>
<dbReference type="GO" id="GO:0015179">
    <property type="term" value="F:L-amino acid transmembrane transporter activity"/>
    <property type="evidence" value="ECO:0007669"/>
    <property type="project" value="TreeGrafter"/>
</dbReference>
<dbReference type="PANTHER" id="PTHR22950:SF244">
    <property type="entry name" value="NEUTRAL AMINO ACID TRANSPORTER 9"/>
    <property type="match status" value="1"/>
</dbReference>
<dbReference type="PANTHER" id="PTHR22950">
    <property type="entry name" value="AMINO ACID TRANSPORTER"/>
    <property type="match status" value="1"/>
</dbReference>
<feature type="transmembrane region" description="Helical" evidence="16">
    <location>
        <begin position="72"/>
        <end position="93"/>
    </location>
</feature>
<keyword evidence="3" id="KW-0813">Transport</keyword>
<evidence type="ECO:0000313" key="19">
    <source>
        <dbReference type="EMBL" id="GIQ83242.1"/>
    </source>
</evidence>
<reference evidence="20" key="1">
    <citation type="submission" date="2016-10" db="EMBL/GenBank/DDBJ databases">
        <authorList>
            <person name="Tanifuji G."/>
            <person name="Kume K."/>
            <person name="Nakayama T."/>
            <person name="Takabayashi S."/>
            <person name="Hashimoto T."/>
        </authorList>
    </citation>
    <scope>NUCLEOTIDE SEQUENCE</scope>
    <source>
        <strain evidence="20">NY0173</strain>
    </source>
</reference>
<feature type="transmembrane region" description="Helical" evidence="16">
    <location>
        <begin position="260"/>
        <end position="282"/>
    </location>
</feature>
<keyword evidence="7" id="KW-0029">Amino-acid transport</keyword>
<dbReference type="GO" id="GO:0005765">
    <property type="term" value="C:lysosomal membrane"/>
    <property type="evidence" value="ECO:0007669"/>
    <property type="project" value="UniProtKB-SubCell"/>
</dbReference>
<evidence type="ECO:0000256" key="5">
    <source>
        <dbReference type="ARBA" id="ARBA00022723"/>
    </source>
</evidence>
<feature type="transmembrane region" description="Helical" evidence="16">
    <location>
        <begin position="186"/>
        <end position="208"/>
    </location>
</feature>
<keyword evidence="9" id="KW-0915">Sodium</keyword>
<evidence type="ECO:0000256" key="2">
    <source>
        <dbReference type="ARBA" id="ARBA00004155"/>
    </source>
</evidence>
<keyword evidence="13" id="KW-0458">Lysosome</keyword>
<feature type="region of interest" description="Disordered" evidence="15">
    <location>
        <begin position="1"/>
        <end position="36"/>
    </location>
</feature>
<evidence type="ECO:0000256" key="3">
    <source>
        <dbReference type="ARBA" id="ARBA00022448"/>
    </source>
</evidence>
<evidence type="ECO:0000313" key="22">
    <source>
        <dbReference type="Proteomes" id="UP000265618"/>
    </source>
</evidence>
<keyword evidence="11" id="KW-1015">Disulfide bond</keyword>
<feature type="compositionally biased region" description="Basic and acidic residues" evidence="15">
    <location>
        <begin position="356"/>
        <end position="369"/>
    </location>
</feature>
<keyword evidence="22" id="KW-1185">Reference proteome</keyword>
<dbReference type="GO" id="GO:0046872">
    <property type="term" value="F:metal ion binding"/>
    <property type="evidence" value="ECO:0007669"/>
    <property type="project" value="UniProtKB-KW"/>
</dbReference>
<keyword evidence="5" id="KW-0479">Metal-binding</keyword>
<feature type="transmembrane region" description="Helical" evidence="16">
    <location>
        <begin position="397"/>
        <end position="414"/>
    </location>
</feature>
<evidence type="ECO:0000259" key="17">
    <source>
        <dbReference type="Pfam" id="PF01490"/>
    </source>
</evidence>
<keyword evidence="10 16" id="KW-0472">Membrane</keyword>
<keyword evidence="6" id="KW-0967">Endosome</keyword>